<keyword evidence="1" id="KW-1133">Transmembrane helix</keyword>
<dbReference type="Gene3D" id="3.60.10.10">
    <property type="entry name" value="Endonuclease/exonuclease/phosphatase"/>
    <property type="match status" value="1"/>
</dbReference>
<dbReference type="AlphaFoldDB" id="A0A1G7D1S9"/>
<dbReference type="Proteomes" id="UP000182744">
    <property type="component" value="Unassembled WGS sequence"/>
</dbReference>
<sequence length="350" mass="37252">MIRKVLGIVITVLLVAFVIWTVNPAWFGPKFAELALTAPAAQVIAMRGMITVGFVALAAIFALFGAVFRVLRGRGTMSLTLAVVFLAGAVFHGLVIFDRGYSAPASETSEPLLQTAAAGDLTTLQYNTRGGNVPLDKIAELIVNNDVKAVSLPETSTEYGRELVAQLAAQGLHFQQFDHNISRYESDWYSTVLLISADLGEYAEVSVPGADGNAARYIVAAAPVAGVSATAPEFVAAHPITPVQKLMEQWRTTTGVLYELCTSQPEAIIMGDFNSTADHQRLAGYRSCHDLGRQAGIAGTGTWPTVLPAFLASPIDRVITGSENWQGVAGQVVDAGGSDHRGILVRLRAK</sequence>
<keyword evidence="4" id="KW-0540">Nuclease</keyword>
<keyword evidence="4" id="KW-0378">Hydrolase</keyword>
<feature type="domain" description="Endonuclease/exonuclease/phosphatase" evidence="2">
    <location>
        <begin position="124"/>
        <end position="340"/>
    </location>
</feature>
<keyword evidence="4" id="KW-0255">Endonuclease</keyword>
<organism evidence="4 5">
    <name type="scientific">Actinobaculum suis</name>
    <dbReference type="NCBI Taxonomy" id="1657"/>
    <lineage>
        <taxon>Bacteria</taxon>
        <taxon>Bacillati</taxon>
        <taxon>Actinomycetota</taxon>
        <taxon>Actinomycetes</taxon>
        <taxon>Actinomycetales</taxon>
        <taxon>Actinomycetaceae</taxon>
        <taxon>Actinobaculum</taxon>
    </lineage>
</organism>
<keyword evidence="4" id="KW-0269">Exonuclease</keyword>
<dbReference type="EMBL" id="FNAU01000009">
    <property type="protein sequence ID" value="SDE44685.1"/>
    <property type="molecule type" value="Genomic_DNA"/>
</dbReference>
<dbReference type="Proteomes" id="UP001273799">
    <property type="component" value="Unassembled WGS sequence"/>
</dbReference>
<keyword evidence="5" id="KW-1185">Reference proteome</keyword>
<dbReference type="GO" id="GO:0004519">
    <property type="term" value="F:endonuclease activity"/>
    <property type="evidence" value="ECO:0007669"/>
    <property type="project" value="UniProtKB-KW"/>
</dbReference>
<evidence type="ECO:0000259" key="2">
    <source>
        <dbReference type="Pfam" id="PF03372"/>
    </source>
</evidence>
<feature type="transmembrane region" description="Helical" evidence="1">
    <location>
        <begin position="78"/>
        <end position="97"/>
    </location>
</feature>
<evidence type="ECO:0000313" key="5">
    <source>
        <dbReference type="Proteomes" id="UP000182744"/>
    </source>
</evidence>
<dbReference type="Pfam" id="PF03372">
    <property type="entry name" value="Exo_endo_phos"/>
    <property type="match status" value="1"/>
</dbReference>
<gene>
    <name evidence="3" type="ORF">R6G71_01840</name>
    <name evidence="4" type="ORF">SAMN05421878_10945</name>
</gene>
<name>A0A1G7D1S9_9ACTO</name>
<dbReference type="SUPFAM" id="SSF56219">
    <property type="entry name" value="DNase I-like"/>
    <property type="match status" value="1"/>
</dbReference>
<accession>A0A1G7D1S9</accession>
<keyword evidence="1" id="KW-0812">Transmembrane</keyword>
<dbReference type="EMBL" id="JAWNFU010000001">
    <property type="protein sequence ID" value="MDY5152795.1"/>
    <property type="molecule type" value="Genomic_DNA"/>
</dbReference>
<dbReference type="InterPro" id="IPR005135">
    <property type="entry name" value="Endo/exonuclease/phosphatase"/>
</dbReference>
<evidence type="ECO:0000256" key="1">
    <source>
        <dbReference type="SAM" id="Phobius"/>
    </source>
</evidence>
<proteinExistence type="predicted"/>
<reference evidence="4" key="2">
    <citation type="submission" date="2016-10" db="EMBL/GenBank/DDBJ databases">
        <authorList>
            <person name="de Groot N.N."/>
        </authorList>
    </citation>
    <scope>NUCLEOTIDE SEQUENCE [LARGE SCALE GENOMIC DNA]</scope>
    <source>
        <strain evidence="4">DSM 20639</strain>
    </source>
</reference>
<dbReference type="GO" id="GO:0004527">
    <property type="term" value="F:exonuclease activity"/>
    <property type="evidence" value="ECO:0007669"/>
    <property type="project" value="UniProtKB-KW"/>
</dbReference>
<evidence type="ECO:0000313" key="3">
    <source>
        <dbReference type="EMBL" id="MDY5152795.1"/>
    </source>
</evidence>
<protein>
    <submittedName>
        <fullName evidence="3">Endonuclease/exonuclease/phosphatase family protein</fullName>
    </submittedName>
    <submittedName>
        <fullName evidence="4">Uncharacterized conserved protein YafD, endonuclease/exonuclease/phosphatase (EEP) superfamily</fullName>
    </submittedName>
</protein>
<reference evidence="5" key="1">
    <citation type="submission" date="2016-10" db="EMBL/GenBank/DDBJ databases">
        <authorList>
            <person name="Varghese N."/>
        </authorList>
    </citation>
    <scope>NUCLEOTIDE SEQUENCE [LARGE SCALE GENOMIC DNA]</scope>
    <source>
        <strain evidence="5">DSM 20639</strain>
    </source>
</reference>
<keyword evidence="1" id="KW-0472">Membrane</keyword>
<dbReference type="InterPro" id="IPR036691">
    <property type="entry name" value="Endo/exonu/phosph_ase_sf"/>
</dbReference>
<feature type="transmembrane region" description="Helical" evidence="1">
    <location>
        <begin position="48"/>
        <end position="71"/>
    </location>
</feature>
<dbReference type="RefSeq" id="WP_049619825.1">
    <property type="nucleotide sequence ID" value="NZ_FNAU01000009.1"/>
</dbReference>
<reference evidence="3" key="3">
    <citation type="submission" date="2023-10" db="EMBL/GenBank/DDBJ databases">
        <title>Whole Genome based description of the genera Actinobaculum and Actinotignum reveals a complex phylogenetic relationship within the species included in the genus Actinotignum.</title>
        <authorList>
            <person name="Jensen C.S."/>
            <person name="Dargis R."/>
            <person name="Kemp M."/>
            <person name="Christensen J.J."/>
        </authorList>
    </citation>
    <scope>NUCLEOTIDE SEQUENCE</scope>
    <source>
        <strain evidence="3">Actinobaculum_suis_CCUG19206T</strain>
    </source>
</reference>
<evidence type="ECO:0000313" key="4">
    <source>
        <dbReference type="EMBL" id="SDE44685.1"/>
    </source>
</evidence>